<evidence type="ECO:0000313" key="1">
    <source>
        <dbReference type="EMBL" id="CDZ91364.1"/>
    </source>
</evidence>
<dbReference type="Proteomes" id="UP000042997">
    <property type="component" value="Unassembled WGS sequence"/>
</dbReference>
<accession>A0A098BRP6</accession>
<reference evidence="1 2" key="1">
    <citation type="journal article" date="2014" name="Genome Announc.">
        <title>Draft Genome Sequence of Propane- and Butane-Oxidizing Actinobacterium Rhodococcus ruber IEGM 231.</title>
        <authorList>
            <person name="Ivshina I.B."/>
            <person name="Kuyukina M.S."/>
            <person name="Krivoruchko A.V."/>
            <person name="Barbe V."/>
            <person name="Fischer C."/>
        </authorList>
    </citation>
    <scope>NUCLEOTIDE SEQUENCE [LARGE SCALE GENOMIC DNA]</scope>
</reference>
<dbReference type="EMBL" id="CCSD01000097">
    <property type="protein sequence ID" value="CDZ91364.1"/>
    <property type="molecule type" value="Genomic_DNA"/>
</dbReference>
<proteinExistence type="predicted"/>
<sequence>MSNETESAVLSLGTPVTMSIVRAFLAGAPEDATLELDSSDPGEPKLVLTWAQRQEG</sequence>
<name>A0A098BRP6_9NOCA</name>
<gene>
    <name evidence="1" type="ORF">RHRU231_820134</name>
</gene>
<evidence type="ECO:0000313" key="2">
    <source>
        <dbReference type="Proteomes" id="UP000042997"/>
    </source>
</evidence>
<organism evidence="1 2">
    <name type="scientific">Rhodococcus ruber</name>
    <dbReference type="NCBI Taxonomy" id="1830"/>
    <lineage>
        <taxon>Bacteria</taxon>
        <taxon>Bacillati</taxon>
        <taxon>Actinomycetota</taxon>
        <taxon>Actinomycetes</taxon>
        <taxon>Mycobacteriales</taxon>
        <taxon>Nocardiaceae</taxon>
        <taxon>Rhodococcus</taxon>
    </lineage>
</organism>
<protein>
    <submittedName>
        <fullName evidence="1">Uncharacterized protein</fullName>
    </submittedName>
</protein>
<dbReference type="AlphaFoldDB" id="A0A098BRP6"/>
<dbReference type="RefSeq" id="WP_017680293.1">
    <property type="nucleotide sequence ID" value="NZ_CP024315.1"/>
</dbReference>
<dbReference type="GeneID" id="66834747"/>